<proteinExistence type="predicted"/>
<evidence type="ECO:0000313" key="2">
    <source>
        <dbReference type="EMBL" id="GIF60692.1"/>
    </source>
</evidence>
<dbReference type="Pfam" id="PF10067">
    <property type="entry name" value="DUF2306"/>
    <property type="match status" value="1"/>
</dbReference>
<sequence>MTPAPVPMAPTARAATIERVKSSNWLIPTGLVLLAAVPVAAGSLRLAELAGGPATIADSDRVTSAPVALALHIVSVTVFSILGAFQFAPRFRRRNRGWHRAAGRILVPCGLTAALSGLWLTLFLPPGTHDSGALVVIRVVVVAWMGAALVRGFVAVRRREFARHRAWMIRGYAIAMGAGTQAFTNAAWLAAVGPLTTTGRTATLTAGWLINVVVAEWIIRRRRAAAGPRARVAPGSVPSVP</sequence>
<reference evidence="2 3" key="1">
    <citation type="submission" date="2021-01" db="EMBL/GenBank/DDBJ databases">
        <title>Whole genome shotgun sequence of Asanoa iriomotensis NBRC 100142.</title>
        <authorList>
            <person name="Komaki H."/>
            <person name="Tamura T."/>
        </authorList>
    </citation>
    <scope>NUCLEOTIDE SEQUENCE [LARGE SCALE GENOMIC DNA]</scope>
    <source>
        <strain evidence="2 3">NBRC 100142</strain>
    </source>
</reference>
<feature type="transmembrane region" description="Helical" evidence="1">
    <location>
        <begin position="131"/>
        <end position="150"/>
    </location>
</feature>
<comment type="caution">
    <text evidence="2">The sequence shown here is derived from an EMBL/GenBank/DDBJ whole genome shotgun (WGS) entry which is preliminary data.</text>
</comment>
<keyword evidence="1" id="KW-0812">Transmembrane</keyword>
<evidence type="ECO:0000313" key="3">
    <source>
        <dbReference type="Proteomes" id="UP000624325"/>
    </source>
</evidence>
<organism evidence="2 3">
    <name type="scientific">Asanoa iriomotensis</name>
    <dbReference type="NCBI Taxonomy" id="234613"/>
    <lineage>
        <taxon>Bacteria</taxon>
        <taxon>Bacillati</taxon>
        <taxon>Actinomycetota</taxon>
        <taxon>Actinomycetes</taxon>
        <taxon>Micromonosporales</taxon>
        <taxon>Micromonosporaceae</taxon>
        <taxon>Asanoa</taxon>
    </lineage>
</organism>
<evidence type="ECO:0000256" key="1">
    <source>
        <dbReference type="SAM" id="Phobius"/>
    </source>
</evidence>
<feature type="transmembrane region" description="Helical" evidence="1">
    <location>
        <begin position="202"/>
        <end position="219"/>
    </location>
</feature>
<dbReference type="InterPro" id="IPR018750">
    <property type="entry name" value="DUF2306_membrane"/>
</dbReference>
<keyword evidence="1" id="KW-1133">Transmembrane helix</keyword>
<name>A0ABQ4CD56_9ACTN</name>
<accession>A0ABQ4CD56</accession>
<protein>
    <submittedName>
        <fullName evidence="2">Membrane protein</fullName>
    </submittedName>
</protein>
<gene>
    <name evidence="2" type="ORF">Air01nite_67870</name>
</gene>
<feature type="transmembrane region" description="Helical" evidence="1">
    <location>
        <begin position="171"/>
        <end position="190"/>
    </location>
</feature>
<feature type="transmembrane region" description="Helical" evidence="1">
    <location>
        <begin position="67"/>
        <end position="85"/>
    </location>
</feature>
<dbReference type="Proteomes" id="UP000624325">
    <property type="component" value="Unassembled WGS sequence"/>
</dbReference>
<feature type="transmembrane region" description="Helical" evidence="1">
    <location>
        <begin position="105"/>
        <end position="125"/>
    </location>
</feature>
<keyword evidence="3" id="KW-1185">Reference proteome</keyword>
<keyword evidence="1" id="KW-0472">Membrane</keyword>
<dbReference type="EMBL" id="BONC01000074">
    <property type="protein sequence ID" value="GIF60692.1"/>
    <property type="molecule type" value="Genomic_DNA"/>
</dbReference>
<feature type="transmembrane region" description="Helical" evidence="1">
    <location>
        <begin position="25"/>
        <end position="47"/>
    </location>
</feature>